<evidence type="ECO:0000256" key="1">
    <source>
        <dbReference type="SAM" id="MobiDB-lite"/>
    </source>
</evidence>
<dbReference type="Proteomes" id="UP000019141">
    <property type="component" value="Unassembled WGS sequence"/>
</dbReference>
<dbReference type="InterPro" id="IPR035890">
    <property type="entry name" value="Anti-sigma-28_factor_FlgM_sf"/>
</dbReference>
<evidence type="ECO:0000313" key="3">
    <source>
        <dbReference type="EMBL" id="ETX02697.1"/>
    </source>
</evidence>
<dbReference type="EMBL" id="AZHW01000114">
    <property type="protein sequence ID" value="ETX02697.1"/>
    <property type="molecule type" value="Genomic_DNA"/>
</dbReference>
<sequence length="101" mass="11105">MARLHRDQIRPGQTAGEDIEVKPSQTTAAETSGTTADAIMLPSRKAAIRRARDVVQRTPEMRQERIEQLSQALKIGELILDSQLLADKLIGTQLNDLQSAA</sequence>
<feature type="domain" description="Anti-sigma-28 factor FlgM C-terminal" evidence="2">
    <location>
        <begin position="38"/>
        <end position="90"/>
    </location>
</feature>
<dbReference type="AlphaFoldDB" id="W4LZ92"/>
<reference evidence="3 4" key="1">
    <citation type="journal article" date="2014" name="Nature">
        <title>An environmental bacterial taxon with a large and distinct metabolic repertoire.</title>
        <authorList>
            <person name="Wilson M.C."/>
            <person name="Mori T."/>
            <person name="Ruckert C."/>
            <person name="Uria A.R."/>
            <person name="Helf M.J."/>
            <person name="Takada K."/>
            <person name="Gernert C."/>
            <person name="Steffens U.A."/>
            <person name="Heycke N."/>
            <person name="Schmitt S."/>
            <person name="Rinke C."/>
            <person name="Helfrich E.J."/>
            <person name="Brachmann A.O."/>
            <person name="Gurgui C."/>
            <person name="Wakimoto T."/>
            <person name="Kracht M."/>
            <person name="Crusemann M."/>
            <person name="Hentschel U."/>
            <person name="Abe I."/>
            <person name="Matsunaga S."/>
            <person name="Kalinowski J."/>
            <person name="Takeyama H."/>
            <person name="Piel J."/>
        </authorList>
    </citation>
    <scope>NUCLEOTIDE SEQUENCE [LARGE SCALE GENOMIC DNA]</scope>
    <source>
        <strain evidence="4">TSY1</strain>
    </source>
</reference>
<organism evidence="3 4">
    <name type="scientific">Entotheonella factor</name>
    <dbReference type="NCBI Taxonomy" id="1429438"/>
    <lineage>
        <taxon>Bacteria</taxon>
        <taxon>Pseudomonadati</taxon>
        <taxon>Nitrospinota/Tectimicrobiota group</taxon>
        <taxon>Candidatus Tectimicrobiota</taxon>
        <taxon>Candidatus Entotheonellia</taxon>
        <taxon>Candidatus Entotheonellales</taxon>
        <taxon>Candidatus Entotheonellaceae</taxon>
        <taxon>Candidatus Entotheonella</taxon>
    </lineage>
</organism>
<dbReference type="HOGENOM" id="CLU_2286321_0_0_7"/>
<evidence type="ECO:0000259" key="2">
    <source>
        <dbReference type="Pfam" id="PF04316"/>
    </source>
</evidence>
<keyword evidence="4" id="KW-1185">Reference proteome</keyword>
<name>W4LZ92_ENTF1</name>
<comment type="caution">
    <text evidence="3">The sequence shown here is derived from an EMBL/GenBank/DDBJ whole genome shotgun (WGS) entry which is preliminary data.</text>
</comment>
<dbReference type="SUPFAM" id="SSF101498">
    <property type="entry name" value="Anti-sigma factor FlgM"/>
    <property type="match status" value="1"/>
</dbReference>
<proteinExistence type="predicted"/>
<accession>W4LZ92</accession>
<evidence type="ECO:0000313" key="4">
    <source>
        <dbReference type="Proteomes" id="UP000019141"/>
    </source>
</evidence>
<feature type="compositionally biased region" description="Polar residues" evidence="1">
    <location>
        <begin position="23"/>
        <end position="34"/>
    </location>
</feature>
<protein>
    <recommendedName>
        <fullName evidence="2">Anti-sigma-28 factor FlgM C-terminal domain-containing protein</fullName>
    </recommendedName>
</protein>
<dbReference type="Pfam" id="PF04316">
    <property type="entry name" value="FlgM"/>
    <property type="match status" value="1"/>
</dbReference>
<feature type="region of interest" description="Disordered" evidence="1">
    <location>
        <begin position="1"/>
        <end position="34"/>
    </location>
</feature>
<dbReference type="InterPro" id="IPR031316">
    <property type="entry name" value="FlgM_C"/>
</dbReference>
<gene>
    <name evidence="3" type="ORF">ETSY1_02635</name>
</gene>